<feature type="compositionally biased region" description="Basic and acidic residues" evidence="1">
    <location>
        <begin position="428"/>
        <end position="445"/>
    </location>
</feature>
<gene>
    <name evidence="2" type="ORF">PG993_002580</name>
</gene>
<keyword evidence="3" id="KW-1185">Reference proteome</keyword>
<sequence length="445" mass="49872">MDNILRNADPKAENISSDRAYWGWKTVNDDSVGIPNDVRAAYSFRKTRWVGVELVSPAYWATPKNLGEVRRVIGGLSRKLRFVTPETSGLHVHVGRGKSSFSLAELKRLAGLCYAAGPLLSQLHPAHRRLNPYCKSNRFYSNVAYSLATETAIARRELHRATCNVGHKGGIPQEPLANPQRLGEATKESAQRPADTPRFKRAIKRGGLPREVLSQEEYIDPYYPKHIREEIEKPSPPRAIDSAIDELWRAPTATDLVALFQDFEDRFYAYNFARYVCEDYVGNLDSVSSYFAGVRSRSSSDSSRPRSGSTGSNGSVYGCGTVSANGQHECNTSSRTVEFRQAASTLDPDSVVAWIRVVVNMTCVAVHTTHEEYARLVHCCVKAEREPEWYDAFDLLVDLDMPRTAQFIQNRMLSRATRTPWAALPPKALERKKDEDNKEGAEKEG</sequence>
<reference evidence="2 3" key="1">
    <citation type="submission" date="2023-01" db="EMBL/GenBank/DDBJ databases">
        <title>Analysis of 21 Apiospora genomes using comparative genomics revels a genus with tremendous synthesis potential of carbohydrate active enzymes and secondary metabolites.</title>
        <authorList>
            <person name="Sorensen T."/>
        </authorList>
    </citation>
    <scope>NUCLEOTIDE SEQUENCE [LARGE SCALE GENOMIC DNA]</scope>
    <source>
        <strain evidence="2 3">CBS 33761</strain>
    </source>
</reference>
<feature type="region of interest" description="Disordered" evidence="1">
    <location>
        <begin position="295"/>
        <end position="314"/>
    </location>
</feature>
<feature type="compositionally biased region" description="Basic and acidic residues" evidence="1">
    <location>
        <begin position="184"/>
        <end position="196"/>
    </location>
</feature>
<organism evidence="2 3">
    <name type="scientific">Apiospora rasikravindrae</name>
    <dbReference type="NCBI Taxonomy" id="990691"/>
    <lineage>
        <taxon>Eukaryota</taxon>
        <taxon>Fungi</taxon>
        <taxon>Dikarya</taxon>
        <taxon>Ascomycota</taxon>
        <taxon>Pezizomycotina</taxon>
        <taxon>Sordariomycetes</taxon>
        <taxon>Xylariomycetidae</taxon>
        <taxon>Amphisphaeriales</taxon>
        <taxon>Apiosporaceae</taxon>
        <taxon>Apiospora</taxon>
    </lineage>
</organism>
<feature type="region of interest" description="Disordered" evidence="1">
    <location>
        <begin position="423"/>
        <end position="445"/>
    </location>
</feature>
<dbReference type="InterPro" id="IPR022025">
    <property type="entry name" value="Amidoligase_2"/>
</dbReference>
<protein>
    <recommendedName>
        <fullName evidence="4">Amidoligase enzyme</fullName>
    </recommendedName>
</protein>
<comment type="caution">
    <text evidence="2">The sequence shown here is derived from an EMBL/GenBank/DDBJ whole genome shotgun (WGS) entry which is preliminary data.</text>
</comment>
<name>A0ABR1TX12_9PEZI</name>
<dbReference type="Pfam" id="PF12224">
    <property type="entry name" value="Amidoligase_2"/>
    <property type="match status" value="1"/>
</dbReference>
<feature type="region of interest" description="Disordered" evidence="1">
    <location>
        <begin position="165"/>
        <end position="196"/>
    </location>
</feature>
<accession>A0ABR1TX12</accession>
<evidence type="ECO:0000313" key="2">
    <source>
        <dbReference type="EMBL" id="KAK8051195.1"/>
    </source>
</evidence>
<dbReference type="PANTHER" id="PTHR36847">
    <property type="entry name" value="AMIDOLIGASE ENZYME"/>
    <property type="match status" value="1"/>
</dbReference>
<proteinExistence type="predicted"/>
<evidence type="ECO:0000256" key="1">
    <source>
        <dbReference type="SAM" id="MobiDB-lite"/>
    </source>
</evidence>
<dbReference type="EMBL" id="JAQQWK010000002">
    <property type="protein sequence ID" value="KAK8051195.1"/>
    <property type="molecule type" value="Genomic_DNA"/>
</dbReference>
<dbReference type="Proteomes" id="UP001444661">
    <property type="component" value="Unassembled WGS sequence"/>
</dbReference>
<dbReference type="PANTHER" id="PTHR36847:SF1">
    <property type="entry name" value="AMIDOLIGASE ENZYME"/>
    <property type="match status" value="1"/>
</dbReference>
<evidence type="ECO:0000313" key="3">
    <source>
        <dbReference type="Proteomes" id="UP001444661"/>
    </source>
</evidence>
<evidence type="ECO:0008006" key="4">
    <source>
        <dbReference type="Google" id="ProtNLM"/>
    </source>
</evidence>